<reference evidence="5 6" key="1">
    <citation type="submission" date="2019-04" db="EMBL/GenBank/DDBJ databases">
        <authorList>
            <person name="Jiang L."/>
        </authorList>
    </citation>
    <scope>NUCLEOTIDE SEQUENCE [LARGE SCALE GENOMIC DNA]</scope>
    <source>
        <strain evidence="5 6">YIM 131853</strain>
    </source>
</reference>
<sequence length="351" mass="38359">MRRLRQIYTPRVPQAATELFTSHPLAATVDIDHARQVLSDVYLPLDFPSASPTAAVDLHLNMVKVGRITAGYLRFGDAIRIRTSEATDFHVDMPLTGRATMRAGSQTPVHGSPRTGAIFMPGHPADLDCDEDFSQMAVMIPKAELEIELENLLGHSVTKPLVFSAGLDLTSGPGCAVLETLRFIDHVSTSAPDMLQHPIAAQRLEQVLMESLLLAQPHNHQESLAAPVAAAGPRPVAHAIELLRGSLEHAWTVSELAVAVSVSVRSLQEEFRRSTSSTPMGYLRQLRLERIHDELLDAEPGSATVSDVAARWGITHLGRFAASYQRRFGEKPSETIRRAAESAERPSRLAI</sequence>
<dbReference type="PANTHER" id="PTHR46796">
    <property type="entry name" value="HTH-TYPE TRANSCRIPTIONAL ACTIVATOR RHAS-RELATED"/>
    <property type="match status" value="1"/>
</dbReference>
<evidence type="ECO:0000313" key="6">
    <source>
        <dbReference type="Proteomes" id="UP000309133"/>
    </source>
</evidence>
<proteinExistence type="predicted"/>
<evidence type="ECO:0000313" key="5">
    <source>
        <dbReference type="EMBL" id="THG32811.1"/>
    </source>
</evidence>
<dbReference type="InterPro" id="IPR009057">
    <property type="entry name" value="Homeodomain-like_sf"/>
</dbReference>
<dbReference type="EMBL" id="SSSM01000001">
    <property type="protein sequence ID" value="THG32811.1"/>
    <property type="molecule type" value="Genomic_DNA"/>
</dbReference>
<dbReference type="SUPFAM" id="SSF46689">
    <property type="entry name" value="Homeodomain-like"/>
    <property type="match status" value="1"/>
</dbReference>
<gene>
    <name evidence="5" type="ORF">E6C64_00030</name>
</gene>
<evidence type="ECO:0000256" key="3">
    <source>
        <dbReference type="ARBA" id="ARBA00023163"/>
    </source>
</evidence>
<dbReference type="Gene3D" id="1.10.10.60">
    <property type="entry name" value="Homeodomain-like"/>
    <property type="match status" value="1"/>
</dbReference>
<dbReference type="PROSITE" id="PS00041">
    <property type="entry name" value="HTH_ARAC_FAMILY_1"/>
    <property type="match status" value="1"/>
</dbReference>
<keyword evidence="1" id="KW-0805">Transcription regulation</keyword>
<protein>
    <submittedName>
        <fullName evidence="5">AraC family transcriptional regulator</fullName>
    </submittedName>
</protein>
<accession>A0A4S4FR68</accession>
<dbReference type="PROSITE" id="PS01124">
    <property type="entry name" value="HTH_ARAC_FAMILY_2"/>
    <property type="match status" value="1"/>
</dbReference>
<dbReference type="Pfam" id="PF12833">
    <property type="entry name" value="HTH_18"/>
    <property type="match status" value="1"/>
</dbReference>
<evidence type="ECO:0000256" key="1">
    <source>
        <dbReference type="ARBA" id="ARBA00023015"/>
    </source>
</evidence>
<keyword evidence="6" id="KW-1185">Reference proteome</keyword>
<comment type="caution">
    <text evidence="5">The sequence shown here is derived from an EMBL/GenBank/DDBJ whole genome shotgun (WGS) entry which is preliminary data.</text>
</comment>
<dbReference type="OrthoDB" id="5464689at2"/>
<evidence type="ECO:0000259" key="4">
    <source>
        <dbReference type="PROSITE" id="PS01124"/>
    </source>
</evidence>
<dbReference type="GO" id="GO:0003700">
    <property type="term" value="F:DNA-binding transcription factor activity"/>
    <property type="evidence" value="ECO:0007669"/>
    <property type="project" value="InterPro"/>
</dbReference>
<dbReference type="InterPro" id="IPR050204">
    <property type="entry name" value="AraC_XylS_family_regulators"/>
</dbReference>
<keyword evidence="3" id="KW-0804">Transcription</keyword>
<name>A0A4S4FR68_9MICO</name>
<dbReference type="InterPro" id="IPR018062">
    <property type="entry name" value="HTH_AraC-typ_CS"/>
</dbReference>
<dbReference type="Pfam" id="PF14525">
    <property type="entry name" value="AraC_binding_2"/>
    <property type="match status" value="1"/>
</dbReference>
<feature type="domain" description="HTH araC/xylS-type" evidence="4">
    <location>
        <begin position="237"/>
        <end position="338"/>
    </location>
</feature>
<dbReference type="SMART" id="SM00342">
    <property type="entry name" value="HTH_ARAC"/>
    <property type="match status" value="1"/>
</dbReference>
<evidence type="ECO:0000256" key="2">
    <source>
        <dbReference type="ARBA" id="ARBA00023125"/>
    </source>
</evidence>
<dbReference type="PANTHER" id="PTHR46796:SF12">
    <property type="entry name" value="HTH-TYPE DNA-BINDING TRANSCRIPTIONAL ACTIVATOR EUTR"/>
    <property type="match status" value="1"/>
</dbReference>
<keyword evidence="2" id="KW-0238">DNA-binding</keyword>
<dbReference type="GO" id="GO:0043565">
    <property type="term" value="F:sequence-specific DNA binding"/>
    <property type="evidence" value="ECO:0007669"/>
    <property type="project" value="InterPro"/>
</dbReference>
<dbReference type="InterPro" id="IPR018060">
    <property type="entry name" value="HTH_AraC"/>
</dbReference>
<dbReference type="Proteomes" id="UP000309133">
    <property type="component" value="Unassembled WGS sequence"/>
</dbReference>
<dbReference type="InterPro" id="IPR035418">
    <property type="entry name" value="AraC-bd_2"/>
</dbReference>
<dbReference type="AlphaFoldDB" id="A0A4S4FR68"/>
<organism evidence="5 6">
    <name type="scientific">Naasia lichenicola</name>
    <dbReference type="NCBI Taxonomy" id="2565933"/>
    <lineage>
        <taxon>Bacteria</taxon>
        <taxon>Bacillati</taxon>
        <taxon>Actinomycetota</taxon>
        <taxon>Actinomycetes</taxon>
        <taxon>Micrococcales</taxon>
        <taxon>Microbacteriaceae</taxon>
        <taxon>Naasia</taxon>
    </lineage>
</organism>